<keyword evidence="1" id="KW-0472">Membrane</keyword>
<evidence type="ECO:0000256" key="1">
    <source>
        <dbReference type="SAM" id="Phobius"/>
    </source>
</evidence>
<accession>A0A1F6UI66</accession>
<proteinExistence type="predicted"/>
<feature type="transmembrane region" description="Helical" evidence="1">
    <location>
        <begin position="80"/>
        <end position="96"/>
    </location>
</feature>
<protein>
    <recommendedName>
        <fullName evidence="4">DUF2892 domain-containing protein</fullName>
    </recommendedName>
</protein>
<feature type="transmembrane region" description="Helical" evidence="1">
    <location>
        <begin position="6"/>
        <end position="35"/>
    </location>
</feature>
<dbReference type="Proteomes" id="UP000177950">
    <property type="component" value="Unassembled WGS sequence"/>
</dbReference>
<dbReference type="AlphaFoldDB" id="A0A1F6UI66"/>
<reference evidence="2 3" key="1">
    <citation type="journal article" date="2016" name="Nat. Commun.">
        <title>Thousands of microbial genomes shed light on interconnected biogeochemical processes in an aquifer system.</title>
        <authorList>
            <person name="Anantharaman K."/>
            <person name="Brown C.T."/>
            <person name="Hug L.A."/>
            <person name="Sharon I."/>
            <person name="Castelle C.J."/>
            <person name="Probst A.J."/>
            <person name="Thomas B.C."/>
            <person name="Singh A."/>
            <person name="Wilkins M.J."/>
            <person name="Karaoz U."/>
            <person name="Brodie E.L."/>
            <person name="Williams K.H."/>
            <person name="Hubbard S.S."/>
            <person name="Banfield J.F."/>
        </authorList>
    </citation>
    <scope>NUCLEOTIDE SEQUENCE [LARGE SCALE GENOMIC DNA]</scope>
</reference>
<name>A0A1F6UI66_9PROT</name>
<dbReference type="EMBL" id="MFSV01000155">
    <property type="protein sequence ID" value="OGI57046.1"/>
    <property type="molecule type" value="Genomic_DNA"/>
</dbReference>
<dbReference type="Gene3D" id="6.10.140.1340">
    <property type="match status" value="1"/>
</dbReference>
<evidence type="ECO:0000313" key="3">
    <source>
        <dbReference type="Proteomes" id="UP000177950"/>
    </source>
</evidence>
<evidence type="ECO:0000313" key="2">
    <source>
        <dbReference type="EMBL" id="OGI57046.1"/>
    </source>
</evidence>
<gene>
    <name evidence="2" type="ORF">A2V58_06410</name>
</gene>
<organism evidence="2 3">
    <name type="scientific">Candidatus Muproteobacteria bacterium RBG_19FT_COMBO_61_10</name>
    <dbReference type="NCBI Taxonomy" id="1817761"/>
    <lineage>
        <taxon>Bacteria</taxon>
        <taxon>Pseudomonadati</taxon>
        <taxon>Pseudomonadota</taxon>
        <taxon>Candidatus Muproteobacteria</taxon>
    </lineage>
</organism>
<keyword evidence="1" id="KW-0812">Transmembrane</keyword>
<sequence length="133" mass="14725">MSERTFRIFIGAALLLGLYFNLPPVVYSVIAIMGFQGITNWRITRIVSRLRYGSAVVLEPCCALAPADPNAPARFEAERALCLIVSGMLLPTYGLYFEQLWFIPWFIGFALFGAGLSGICPMVIGLRSLFGLR</sequence>
<comment type="caution">
    <text evidence="2">The sequence shown here is derived from an EMBL/GenBank/DDBJ whole genome shotgun (WGS) entry which is preliminary data.</text>
</comment>
<feature type="transmembrane region" description="Helical" evidence="1">
    <location>
        <begin position="102"/>
        <end position="126"/>
    </location>
</feature>
<evidence type="ECO:0008006" key="4">
    <source>
        <dbReference type="Google" id="ProtNLM"/>
    </source>
</evidence>
<keyword evidence="1" id="KW-1133">Transmembrane helix</keyword>